<comment type="caution">
    <text evidence="1">The sequence shown here is derived from an EMBL/GenBank/DDBJ whole genome shotgun (WGS) entry which is preliminary data.</text>
</comment>
<accession>A0ACB0Z694</accession>
<protein>
    <submittedName>
        <fullName evidence="1">Uncharacterized protein</fullName>
    </submittedName>
</protein>
<dbReference type="EMBL" id="CAVMJV010000026">
    <property type="protein sequence ID" value="CAK5074509.1"/>
    <property type="molecule type" value="Genomic_DNA"/>
</dbReference>
<keyword evidence="2" id="KW-1185">Reference proteome</keyword>
<dbReference type="Proteomes" id="UP001497535">
    <property type="component" value="Unassembled WGS sequence"/>
</dbReference>
<reference evidence="1" key="1">
    <citation type="submission" date="2023-11" db="EMBL/GenBank/DDBJ databases">
        <authorList>
            <person name="Poullet M."/>
        </authorList>
    </citation>
    <scope>NUCLEOTIDE SEQUENCE</scope>
    <source>
        <strain evidence="1">E1834</strain>
    </source>
</reference>
<organism evidence="1 2">
    <name type="scientific">Meloidogyne enterolobii</name>
    <name type="common">Root-knot nematode worm</name>
    <name type="synonym">Meloidogyne mayaguensis</name>
    <dbReference type="NCBI Taxonomy" id="390850"/>
    <lineage>
        <taxon>Eukaryota</taxon>
        <taxon>Metazoa</taxon>
        <taxon>Ecdysozoa</taxon>
        <taxon>Nematoda</taxon>
        <taxon>Chromadorea</taxon>
        <taxon>Rhabditida</taxon>
        <taxon>Tylenchina</taxon>
        <taxon>Tylenchomorpha</taxon>
        <taxon>Tylenchoidea</taxon>
        <taxon>Meloidogynidae</taxon>
        <taxon>Meloidogyninae</taxon>
        <taxon>Meloidogyne</taxon>
    </lineage>
</organism>
<gene>
    <name evidence="1" type="ORF">MENTE1834_LOCUS21264</name>
</gene>
<proteinExistence type="predicted"/>
<evidence type="ECO:0000313" key="1">
    <source>
        <dbReference type="EMBL" id="CAK5074509.1"/>
    </source>
</evidence>
<name>A0ACB0Z694_MELEN</name>
<evidence type="ECO:0000313" key="2">
    <source>
        <dbReference type="Proteomes" id="UP001497535"/>
    </source>
</evidence>
<sequence>MDSAHVRVPYRIFFGSKFENFVPTPFKMARCKIGKDGSNSQNLSFQVFLISYVIERPLAVPKRYNMSGVRLSLKKLWPMFANVAKLFWAITFLQIFKKFF</sequence>